<accession>A0A812CMM9</accession>
<evidence type="ECO:0000259" key="1">
    <source>
        <dbReference type="Pfam" id="PF00462"/>
    </source>
</evidence>
<gene>
    <name evidence="2" type="ORF">SPHA_36639</name>
</gene>
<evidence type="ECO:0000313" key="2">
    <source>
        <dbReference type="EMBL" id="CAE1269541.1"/>
    </source>
</evidence>
<dbReference type="OrthoDB" id="423313at2759"/>
<dbReference type="AlphaFoldDB" id="A0A812CMM9"/>
<dbReference type="Proteomes" id="UP000597762">
    <property type="component" value="Unassembled WGS sequence"/>
</dbReference>
<dbReference type="Gene3D" id="3.40.30.10">
    <property type="entry name" value="Glutaredoxin"/>
    <property type="match status" value="1"/>
</dbReference>
<reference evidence="2" key="1">
    <citation type="submission" date="2021-01" db="EMBL/GenBank/DDBJ databases">
        <authorList>
            <person name="Li R."/>
            <person name="Bekaert M."/>
        </authorList>
    </citation>
    <scope>NUCLEOTIDE SEQUENCE</scope>
    <source>
        <strain evidence="2">Farmed</strain>
    </source>
</reference>
<dbReference type="SUPFAM" id="SSF52833">
    <property type="entry name" value="Thioredoxin-like"/>
    <property type="match status" value="1"/>
</dbReference>
<protein>
    <submittedName>
        <fullName evidence="2">GRXCR1</fullName>
    </submittedName>
</protein>
<dbReference type="Pfam" id="PF23733">
    <property type="entry name" value="GRXCR1-2_C"/>
    <property type="match status" value="1"/>
</dbReference>
<proteinExistence type="predicted"/>
<dbReference type="PANTHER" id="PTHR46990:SF1">
    <property type="entry name" value="GLUTAREDOXIN DOMAIN-CONTAINING CYSTEINE-RICH PROTEIN 1"/>
    <property type="match status" value="1"/>
</dbReference>
<dbReference type="Pfam" id="PF00462">
    <property type="entry name" value="Glutaredoxin"/>
    <property type="match status" value="1"/>
</dbReference>
<dbReference type="GO" id="GO:0007605">
    <property type="term" value="P:sensory perception of sound"/>
    <property type="evidence" value="ECO:0007669"/>
    <property type="project" value="InterPro"/>
</dbReference>
<sequence>MPAFLTRITLFCAETSTEKRRRKRQVPVPVTPEELEDENMEVNGSISFLEKNYSKLNRNQKYKQKRSSVRLIPAPKFYINAAQTLNSEESTFAGRRDVTDPQTLRETRIISEKGTVRGYKNRVRAGIVTFLQGQESEEWNYLQSEKGRIVVYMTSMRIVRRTHERCRTVQKILQAHLVRYEEKDLFMSKDNQKELMERLGQKDIIIPQIFADGLNIGSAETLEMMNETGELKEILKKFEKININSYCKKCGGYQYVPCSVCHGSKRSIHRNNFTEEFAELRCVYCDENGLLKCDNCKEQQE</sequence>
<keyword evidence="3" id="KW-1185">Reference proteome</keyword>
<dbReference type="InterPro" id="IPR036410">
    <property type="entry name" value="HSP_DnaJ_Cys-rich_dom_sf"/>
</dbReference>
<dbReference type="EMBL" id="CAHIKZ030001609">
    <property type="protein sequence ID" value="CAE1269541.1"/>
    <property type="molecule type" value="Genomic_DNA"/>
</dbReference>
<dbReference type="PANTHER" id="PTHR46990">
    <property type="entry name" value="GLUTAREDOXIN DOMAIN-CONTAINING CYSTEINE-RICH PROTEIN 1"/>
    <property type="match status" value="1"/>
</dbReference>
<dbReference type="InterPro" id="IPR036249">
    <property type="entry name" value="Thioredoxin-like_sf"/>
</dbReference>
<dbReference type="InterPro" id="IPR042797">
    <property type="entry name" value="GRXCR1"/>
</dbReference>
<dbReference type="PROSITE" id="PS51354">
    <property type="entry name" value="GLUTAREDOXIN_2"/>
    <property type="match status" value="1"/>
</dbReference>
<evidence type="ECO:0000313" key="3">
    <source>
        <dbReference type="Proteomes" id="UP000597762"/>
    </source>
</evidence>
<name>A0A812CMM9_ACAPH</name>
<dbReference type="InterPro" id="IPR002109">
    <property type="entry name" value="Glutaredoxin"/>
</dbReference>
<comment type="caution">
    <text evidence="2">The sequence shown here is derived from an EMBL/GenBank/DDBJ whole genome shotgun (WGS) entry which is preliminary data.</text>
</comment>
<organism evidence="2 3">
    <name type="scientific">Acanthosepion pharaonis</name>
    <name type="common">Pharaoh cuttlefish</name>
    <name type="synonym">Sepia pharaonis</name>
    <dbReference type="NCBI Taxonomy" id="158019"/>
    <lineage>
        <taxon>Eukaryota</taxon>
        <taxon>Metazoa</taxon>
        <taxon>Spiralia</taxon>
        <taxon>Lophotrochozoa</taxon>
        <taxon>Mollusca</taxon>
        <taxon>Cephalopoda</taxon>
        <taxon>Coleoidea</taxon>
        <taxon>Decapodiformes</taxon>
        <taxon>Sepiida</taxon>
        <taxon>Sepiina</taxon>
        <taxon>Sepiidae</taxon>
        <taxon>Acanthosepion</taxon>
    </lineage>
</organism>
<dbReference type="SUPFAM" id="SSF57938">
    <property type="entry name" value="DnaJ/Hsp40 cysteine-rich domain"/>
    <property type="match status" value="1"/>
</dbReference>
<feature type="domain" description="Glutaredoxin" evidence="1">
    <location>
        <begin position="149"/>
        <end position="213"/>
    </location>
</feature>